<dbReference type="GO" id="GO:0046856">
    <property type="term" value="P:phosphatidylinositol dephosphorylation"/>
    <property type="evidence" value="ECO:0007669"/>
    <property type="project" value="TreeGrafter"/>
</dbReference>
<dbReference type="PROSITE" id="PS50056">
    <property type="entry name" value="TYR_PHOSPHATASE_2"/>
    <property type="match status" value="1"/>
</dbReference>
<evidence type="ECO:0000256" key="3">
    <source>
        <dbReference type="SAM" id="MobiDB-lite"/>
    </source>
</evidence>
<dbReference type="InterPro" id="IPR000387">
    <property type="entry name" value="Tyr_Pase_dom"/>
</dbReference>
<evidence type="ECO:0000313" key="7">
    <source>
        <dbReference type="WBParaSite" id="SMUV_0000174501-mRNA-1"/>
    </source>
</evidence>
<dbReference type="PANTHER" id="PTHR12305:SF81">
    <property type="entry name" value="PHOSPHATIDYLINOSITOL 3,4,5-TRISPHOSPHATE 3-PHOSPHATASE AND DUAL-SPECIFICITY PROTEIN PHOSPHATASE PTEN"/>
    <property type="match status" value="1"/>
</dbReference>
<keyword evidence="6" id="KW-1185">Reference proteome</keyword>
<dbReference type="GO" id="GO:0051896">
    <property type="term" value="P:regulation of phosphatidylinositol 3-kinase/protein kinase B signal transduction"/>
    <property type="evidence" value="ECO:0007669"/>
    <property type="project" value="TreeGrafter"/>
</dbReference>
<dbReference type="GO" id="GO:0008285">
    <property type="term" value="P:negative regulation of cell population proliferation"/>
    <property type="evidence" value="ECO:0007669"/>
    <property type="project" value="TreeGrafter"/>
</dbReference>
<feature type="compositionally biased region" description="Polar residues" evidence="3">
    <location>
        <begin position="1"/>
        <end position="22"/>
    </location>
</feature>
<dbReference type="EC" id="3.1.3.67" evidence="1"/>
<dbReference type="Gene3D" id="3.90.190.10">
    <property type="entry name" value="Protein tyrosine phosphatase superfamily"/>
    <property type="match status" value="1"/>
</dbReference>
<name>A0A0N5AC69_9BILA</name>
<dbReference type="PANTHER" id="PTHR12305">
    <property type="entry name" value="PHOSPHATASE WITH HOMOLOGY TO TENSIN"/>
    <property type="match status" value="1"/>
</dbReference>
<evidence type="ECO:0000259" key="4">
    <source>
        <dbReference type="PROSITE" id="PS50056"/>
    </source>
</evidence>
<feature type="region of interest" description="Disordered" evidence="3">
    <location>
        <begin position="1"/>
        <end position="25"/>
    </location>
</feature>
<dbReference type="InterPro" id="IPR029023">
    <property type="entry name" value="Tensin_phosphatase"/>
</dbReference>
<dbReference type="GO" id="GO:0005829">
    <property type="term" value="C:cytosol"/>
    <property type="evidence" value="ECO:0007669"/>
    <property type="project" value="TreeGrafter"/>
</dbReference>
<dbReference type="GO" id="GO:0043491">
    <property type="term" value="P:phosphatidylinositol 3-kinase/protein kinase B signal transduction"/>
    <property type="evidence" value="ECO:0007669"/>
    <property type="project" value="TreeGrafter"/>
</dbReference>
<dbReference type="Pfam" id="PF22785">
    <property type="entry name" value="Tc-R-P"/>
    <property type="match status" value="1"/>
</dbReference>
<evidence type="ECO:0000259" key="5">
    <source>
        <dbReference type="PROSITE" id="PS51181"/>
    </source>
</evidence>
<dbReference type="GO" id="GO:0048870">
    <property type="term" value="P:cell motility"/>
    <property type="evidence" value="ECO:0007669"/>
    <property type="project" value="TreeGrafter"/>
</dbReference>
<organism evidence="6 7">
    <name type="scientific">Syphacia muris</name>
    <dbReference type="NCBI Taxonomy" id="451379"/>
    <lineage>
        <taxon>Eukaryota</taxon>
        <taxon>Metazoa</taxon>
        <taxon>Ecdysozoa</taxon>
        <taxon>Nematoda</taxon>
        <taxon>Chromadorea</taxon>
        <taxon>Rhabditida</taxon>
        <taxon>Spirurina</taxon>
        <taxon>Oxyuridomorpha</taxon>
        <taxon>Oxyuroidea</taxon>
        <taxon>Oxyuridae</taxon>
        <taxon>Syphacia</taxon>
    </lineage>
</organism>
<dbReference type="InterPro" id="IPR029021">
    <property type="entry name" value="Prot-tyrosine_phosphatase-like"/>
</dbReference>
<proteinExistence type="predicted"/>
<feature type="domain" description="Tyrosine specific protein phosphatases" evidence="4">
    <location>
        <begin position="175"/>
        <end position="243"/>
    </location>
</feature>
<reference evidence="7" key="1">
    <citation type="submission" date="2017-02" db="UniProtKB">
        <authorList>
            <consortium name="WormBaseParasite"/>
        </authorList>
    </citation>
    <scope>IDENTIFICATION</scope>
</reference>
<dbReference type="GO" id="GO:0042995">
    <property type="term" value="C:cell projection"/>
    <property type="evidence" value="ECO:0007669"/>
    <property type="project" value="TreeGrafter"/>
</dbReference>
<keyword evidence="2" id="KW-0378">Hydrolase</keyword>
<protein>
    <recommendedName>
        <fullName evidence="1">phosphatidylinositol-3,4,5-trisphosphate 3-phosphatase</fullName>
        <ecNumber evidence="1">3.1.3.67</ecNumber>
    </recommendedName>
</protein>
<sequence>MNIIQTPTTSTSGNKLKNSADVSTGDCCDGCSEEKLDEEGKRKKSEVELITYNEKSEEEFLNRPYRSRGSRKLLEKSFRPLRQLVSQNRRRFREDGFDLDLTYITDRVIAMGYPSGGHEWFYRNPMSATVAFLEHRHKDHYMVFNLRGYYNYDTRNFDNRVLYFEMNDHHPPRLEQISRICRRAHEYLLEDLRNVIVFHCKAGKGRTGVMICAYLIYINFYPSPRQVLDYYGIVRTVNNKVSF</sequence>
<dbReference type="PROSITE" id="PS51181">
    <property type="entry name" value="PPASE_TENSIN"/>
    <property type="match status" value="1"/>
</dbReference>
<accession>A0A0N5AC69</accession>
<dbReference type="PROSITE" id="PS00383">
    <property type="entry name" value="TYR_PHOSPHATASE_1"/>
    <property type="match status" value="1"/>
</dbReference>
<dbReference type="WBParaSite" id="SMUV_0000174501-mRNA-1">
    <property type="protein sequence ID" value="SMUV_0000174501-mRNA-1"/>
    <property type="gene ID" value="SMUV_0000174501"/>
</dbReference>
<dbReference type="GO" id="GO:0005886">
    <property type="term" value="C:plasma membrane"/>
    <property type="evidence" value="ECO:0007669"/>
    <property type="project" value="TreeGrafter"/>
</dbReference>
<dbReference type="SUPFAM" id="SSF52799">
    <property type="entry name" value="(Phosphotyrosine protein) phosphatases II"/>
    <property type="match status" value="1"/>
</dbReference>
<dbReference type="GO" id="GO:0005634">
    <property type="term" value="C:nucleus"/>
    <property type="evidence" value="ECO:0007669"/>
    <property type="project" value="TreeGrafter"/>
</dbReference>
<feature type="domain" description="Phosphatase tensin-type" evidence="5">
    <location>
        <begin position="90"/>
        <end position="243"/>
    </location>
</feature>
<dbReference type="AlphaFoldDB" id="A0A0N5AC69"/>
<dbReference type="InterPro" id="IPR016130">
    <property type="entry name" value="Tyr_Pase_AS"/>
</dbReference>
<evidence type="ECO:0000256" key="2">
    <source>
        <dbReference type="ARBA" id="ARBA00022801"/>
    </source>
</evidence>
<dbReference type="GO" id="GO:0016314">
    <property type="term" value="F:phosphatidylinositol-3,4,5-trisphosphate 3-phosphatase activity"/>
    <property type="evidence" value="ECO:0007669"/>
    <property type="project" value="UniProtKB-EC"/>
</dbReference>
<evidence type="ECO:0000313" key="6">
    <source>
        <dbReference type="Proteomes" id="UP000046393"/>
    </source>
</evidence>
<dbReference type="STRING" id="451379.A0A0N5AC69"/>
<dbReference type="Proteomes" id="UP000046393">
    <property type="component" value="Unplaced"/>
</dbReference>
<dbReference type="InterPro" id="IPR051281">
    <property type="entry name" value="Dual-spec_lipid-protein_phosph"/>
</dbReference>
<evidence type="ECO:0000256" key="1">
    <source>
        <dbReference type="ARBA" id="ARBA00013015"/>
    </source>
</evidence>
<dbReference type="GO" id="GO:0004725">
    <property type="term" value="F:protein tyrosine phosphatase activity"/>
    <property type="evidence" value="ECO:0007669"/>
    <property type="project" value="TreeGrafter"/>
</dbReference>